<keyword evidence="1" id="KW-0175">Coiled coil</keyword>
<gene>
    <name evidence="4" type="primary">LOC117646071</name>
</gene>
<feature type="compositionally biased region" description="Basic and acidic residues" evidence="2">
    <location>
        <begin position="1"/>
        <end position="31"/>
    </location>
</feature>
<feature type="coiled-coil region" evidence="1">
    <location>
        <begin position="120"/>
        <end position="210"/>
    </location>
</feature>
<name>A0A6P8YZA4_THRPL</name>
<evidence type="ECO:0000256" key="2">
    <source>
        <dbReference type="SAM" id="MobiDB-lite"/>
    </source>
</evidence>
<dbReference type="RefSeq" id="XP_034242636.1">
    <property type="nucleotide sequence ID" value="XM_034386745.1"/>
</dbReference>
<evidence type="ECO:0000313" key="3">
    <source>
        <dbReference type="Proteomes" id="UP000515158"/>
    </source>
</evidence>
<dbReference type="FunCoup" id="A0A6P8YZA4">
    <property type="interactions" value="81"/>
</dbReference>
<keyword evidence="3" id="KW-1185">Reference proteome</keyword>
<organism evidence="4">
    <name type="scientific">Thrips palmi</name>
    <name type="common">Melon thrips</name>
    <dbReference type="NCBI Taxonomy" id="161013"/>
    <lineage>
        <taxon>Eukaryota</taxon>
        <taxon>Metazoa</taxon>
        <taxon>Ecdysozoa</taxon>
        <taxon>Arthropoda</taxon>
        <taxon>Hexapoda</taxon>
        <taxon>Insecta</taxon>
        <taxon>Pterygota</taxon>
        <taxon>Neoptera</taxon>
        <taxon>Paraneoptera</taxon>
        <taxon>Thysanoptera</taxon>
        <taxon>Terebrantia</taxon>
        <taxon>Thripoidea</taxon>
        <taxon>Thripidae</taxon>
        <taxon>Thrips</taxon>
    </lineage>
</organism>
<dbReference type="Proteomes" id="UP000515158">
    <property type="component" value="Unplaced"/>
</dbReference>
<dbReference type="AlphaFoldDB" id="A0A6P8YZA4"/>
<dbReference type="InParanoid" id="A0A6P8YZA4"/>
<reference evidence="4" key="1">
    <citation type="submission" date="2025-08" db="UniProtKB">
        <authorList>
            <consortium name="RefSeq"/>
        </authorList>
    </citation>
    <scope>IDENTIFICATION</scope>
    <source>
        <tissue evidence="4">Total insect</tissue>
    </source>
</reference>
<dbReference type="OrthoDB" id="188741at2759"/>
<evidence type="ECO:0000313" key="4">
    <source>
        <dbReference type="RefSeq" id="XP_034242636.1"/>
    </source>
</evidence>
<feature type="coiled-coil region" evidence="1">
    <location>
        <begin position="484"/>
        <end position="546"/>
    </location>
</feature>
<proteinExistence type="predicted"/>
<evidence type="ECO:0000256" key="1">
    <source>
        <dbReference type="SAM" id="Coils"/>
    </source>
</evidence>
<feature type="coiled-coil region" evidence="1">
    <location>
        <begin position="824"/>
        <end position="887"/>
    </location>
</feature>
<dbReference type="PANTHER" id="PTHR16275:SF8">
    <property type="entry name" value="COILED-COIL DOMAIN-CONTAINING PROTEIN 40"/>
    <property type="match status" value="1"/>
</dbReference>
<feature type="coiled-coil region" evidence="1">
    <location>
        <begin position="253"/>
        <end position="357"/>
    </location>
</feature>
<dbReference type="KEGG" id="tpal:117646071"/>
<dbReference type="GeneID" id="117646071"/>
<protein>
    <submittedName>
        <fullName evidence="4">Coiled-coil domain-containing protein 40 isoform X1</fullName>
    </submittedName>
</protein>
<feature type="coiled-coil region" evidence="1">
    <location>
        <begin position="696"/>
        <end position="744"/>
    </location>
</feature>
<dbReference type="InterPro" id="IPR037386">
    <property type="entry name" value="CCDC40"/>
</dbReference>
<accession>A0A6P8YZA4</accession>
<dbReference type="GO" id="GO:0005737">
    <property type="term" value="C:cytoplasm"/>
    <property type="evidence" value="ECO:0007669"/>
    <property type="project" value="TreeGrafter"/>
</dbReference>
<feature type="compositionally biased region" description="Basic and acidic residues" evidence="2">
    <location>
        <begin position="88"/>
        <end position="102"/>
    </location>
</feature>
<feature type="region of interest" description="Disordered" evidence="2">
    <location>
        <begin position="1"/>
        <end position="115"/>
    </location>
</feature>
<dbReference type="PANTHER" id="PTHR16275">
    <property type="entry name" value="COILED-COIL DOMAIN-CONTAINING PROTEIN 40"/>
    <property type="match status" value="1"/>
</dbReference>
<sequence>MDRKSEDEEQEDSRLLVDELKNMDQKERNVDMVDNGPSTSQNHGFDGRTGLDPQSTARGGEGFSHRMAPVNDSDRREDTIPPALLENMNREPEHDKFQKEGSGDNGGNPHVLDPDNPLMMKFQKALKELLQKRLSKLDQEVSELDSNLKAKAKEREDLGVNLFNLQEEVAHSQRQLASYRKSLAEFEETRANLEKELKTLNNVHKAEAQKISDIQKQEDKMRLEIEILKSVEWQLKQWESEYNSELSVSQRIADKTEQQKEEMAKEKQKQDILLLKLRQAVLGLESKREQLKAQREVKLQQQESLRRTIAEGSADLEALQNEQVRLTRIWNGVVVNLQQRDRVYNNVQKDLKKAKEAFQLMISEIESYKRIAKLEMIENEKIMGVLGRLETEYNDLVKSYYKNKERISEIEDDYSSVSEMVKKTEDNLRSTQMDGKVLSQQSLYQQRELEHLTQKKISLEMQILEKLQDQSKHDKAFQHLARSIKSLKDNNKQQEMAFIMMENQIAKTMVEIEKTRGAAVYNENLLREASLEAEKYANELLQLEATVKRNTHIMESKMQLIDQLSKKLDSILARSGSTEESPQQVRIKAIETEIEENTQEAEKKQAFWLRLQSHIVRLTEERQTQLQQLNLLYKQVHILTQRSLKIEYETEKHNKGKKDVEHQLHELEISLHKMTVGLHNKRGYKELLDKENLVIQTEALGLLKDLERENVEQEEDLTNLEESNLSLNQEILDLKRECLAWEKKIILASETKQMNEEDNKANGELGQMRVEIHRMDVRFSHLRKVQETLVKDLEHCIMRRESLIDEADAREKRSVGNHGAVSNRIVFERKLENLSNRKKQAKMEAKQISNQLENELPKELSQLNASLEETEKALQREEQAVADGKRKVEEAHLLKQQVGAVLIQIKSLRNKETLNIFLQKLEMLIRLQKKVRLYNKVKEGKHRLLFRSESAIDAEMYKQRTVSSDLLELTAVLQQHFPPLQMQILRLNNTLQSSNGQ</sequence>
<dbReference type="GO" id="GO:0035082">
    <property type="term" value="P:axoneme assembly"/>
    <property type="evidence" value="ECO:0007669"/>
    <property type="project" value="InterPro"/>
</dbReference>